<organism evidence="1">
    <name type="scientific">marine sediment metagenome</name>
    <dbReference type="NCBI Taxonomy" id="412755"/>
    <lineage>
        <taxon>unclassified sequences</taxon>
        <taxon>metagenomes</taxon>
        <taxon>ecological metagenomes</taxon>
    </lineage>
</organism>
<dbReference type="AlphaFoldDB" id="A0A0F9CL68"/>
<sequence length="198" mass="21148">DAAVLAGLSKDEIGIAILGSFEFLSGTQNLWIGPEGHQLSFDAKTWTALGEIGQIDKIAEGQGLADSRTTVSLRIDSENVDVVDVEDSRGRNATITLLLMSNEGVVIGPIDFRTTMGAVSIAASVSVDDSGRKRVNERLTLELLSETASLQQSYFVRNTYEAGLRIDATDHGLEFVSDPEAENLGLRTRGPGGALPRT</sequence>
<name>A0A0F9CL68_9ZZZZ</name>
<proteinExistence type="predicted"/>
<comment type="caution">
    <text evidence="1">The sequence shown here is derived from an EMBL/GenBank/DDBJ whole genome shotgun (WGS) entry which is preliminary data.</text>
</comment>
<reference evidence="1" key="1">
    <citation type="journal article" date="2015" name="Nature">
        <title>Complex archaea that bridge the gap between prokaryotes and eukaryotes.</title>
        <authorList>
            <person name="Spang A."/>
            <person name="Saw J.H."/>
            <person name="Jorgensen S.L."/>
            <person name="Zaremba-Niedzwiedzka K."/>
            <person name="Martijn J."/>
            <person name="Lind A.E."/>
            <person name="van Eijk R."/>
            <person name="Schleper C."/>
            <person name="Guy L."/>
            <person name="Ettema T.J."/>
        </authorList>
    </citation>
    <scope>NUCLEOTIDE SEQUENCE</scope>
</reference>
<feature type="non-terminal residue" evidence="1">
    <location>
        <position position="1"/>
    </location>
</feature>
<gene>
    <name evidence="1" type="ORF">LCGC14_2310920</name>
</gene>
<protein>
    <submittedName>
        <fullName evidence="1">Uncharacterized protein</fullName>
    </submittedName>
</protein>
<dbReference type="EMBL" id="LAZR01032792">
    <property type="protein sequence ID" value="KKL49894.1"/>
    <property type="molecule type" value="Genomic_DNA"/>
</dbReference>
<accession>A0A0F9CL68</accession>
<evidence type="ECO:0000313" key="1">
    <source>
        <dbReference type="EMBL" id="KKL49894.1"/>
    </source>
</evidence>